<evidence type="ECO:0000313" key="2">
    <source>
        <dbReference type="EMBL" id="CAA9535259.1"/>
    </source>
</evidence>
<gene>
    <name evidence="2" type="ORF">AVDCRST_MAG79-1296</name>
</gene>
<feature type="non-terminal residue" evidence="2">
    <location>
        <position position="171"/>
    </location>
</feature>
<dbReference type="EMBL" id="CADCWC010000206">
    <property type="protein sequence ID" value="CAA9535259.1"/>
    <property type="molecule type" value="Genomic_DNA"/>
</dbReference>
<protein>
    <submittedName>
        <fullName evidence="2">Uncharacterized protein</fullName>
    </submittedName>
</protein>
<feature type="compositionally biased region" description="Low complexity" evidence="1">
    <location>
        <begin position="78"/>
        <end position="89"/>
    </location>
</feature>
<feature type="compositionally biased region" description="Pro residues" evidence="1">
    <location>
        <begin position="116"/>
        <end position="126"/>
    </location>
</feature>
<reference evidence="2" key="1">
    <citation type="submission" date="2020-02" db="EMBL/GenBank/DDBJ databases">
        <authorList>
            <person name="Meier V. D."/>
        </authorList>
    </citation>
    <scope>NUCLEOTIDE SEQUENCE</scope>
    <source>
        <strain evidence="2">AVDCRST_MAG79</strain>
    </source>
</reference>
<proteinExistence type="predicted"/>
<feature type="region of interest" description="Disordered" evidence="1">
    <location>
        <begin position="1"/>
        <end position="171"/>
    </location>
</feature>
<feature type="non-terminal residue" evidence="2">
    <location>
        <position position="1"/>
    </location>
</feature>
<feature type="compositionally biased region" description="Basic residues" evidence="1">
    <location>
        <begin position="7"/>
        <end position="32"/>
    </location>
</feature>
<dbReference type="AlphaFoldDB" id="A0A6J4TXV5"/>
<feature type="compositionally biased region" description="Basic residues" evidence="1">
    <location>
        <begin position="46"/>
        <end position="76"/>
    </location>
</feature>
<feature type="compositionally biased region" description="Basic residues" evidence="1">
    <location>
        <begin position="97"/>
        <end position="112"/>
    </location>
</feature>
<sequence length="171" mass="18938">AGPEGRRPRRGRLPPRRGDRRRVRHVRRRHRVPPGDPVAPADLEHRLRRRHGRESPRGRPRRRTLPPGRAARHGGGRRAALAGPGAQRPTPAVGRARGGRAGRRRRLQHLRRGGQPPAPRPSPPPRGDVRAQLGPRLHRRQRRARRGRRAPAPPAGGGVGRGRPARPPGAL</sequence>
<organism evidence="2">
    <name type="scientific">uncultured Thermoleophilia bacterium</name>
    <dbReference type="NCBI Taxonomy" id="1497501"/>
    <lineage>
        <taxon>Bacteria</taxon>
        <taxon>Bacillati</taxon>
        <taxon>Actinomycetota</taxon>
        <taxon>Thermoleophilia</taxon>
        <taxon>environmental samples</taxon>
    </lineage>
</organism>
<evidence type="ECO:0000256" key="1">
    <source>
        <dbReference type="SAM" id="MobiDB-lite"/>
    </source>
</evidence>
<accession>A0A6J4TXV5</accession>
<feature type="compositionally biased region" description="Basic residues" evidence="1">
    <location>
        <begin position="136"/>
        <end position="149"/>
    </location>
</feature>
<name>A0A6J4TXV5_9ACTN</name>